<organism evidence="2 3">
    <name type="scientific">Ziziphus jujuba</name>
    <name type="common">Chinese jujube</name>
    <name type="synonym">Ziziphus sativa</name>
    <dbReference type="NCBI Taxonomy" id="326968"/>
    <lineage>
        <taxon>Eukaryota</taxon>
        <taxon>Viridiplantae</taxon>
        <taxon>Streptophyta</taxon>
        <taxon>Embryophyta</taxon>
        <taxon>Tracheophyta</taxon>
        <taxon>Spermatophyta</taxon>
        <taxon>Magnoliopsida</taxon>
        <taxon>eudicotyledons</taxon>
        <taxon>Gunneridae</taxon>
        <taxon>Pentapetalae</taxon>
        <taxon>rosids</taxon>
        <taxon>fabids</taxon>
        <taxon>Rosales</taxon>
        <taxon>Rhamnaceae</taxon>
        <taxon>Paliureae</taxon>
        <taxon>Ziziphus</taxon>
    </lineage>
</organism>
<dbReference type="GeneID" id="107417338"/>
<dbReference type="InParanoid" id="A0A6P3ZPV6"/>
<dbReference type="Proteomes" id="UP001652623">
    <property type="component" value="Chromosome 4"/>
</dbReference>
<name>A0A6P3ZPV6_ZIZJJ</name>
<feature type="compositionally biased region" description="Low complexity" evidence="1">
    <location>
        <begin position="223"/>
        <end position="235"/>
    </location>
</feature>
<reference evidence="3" key="1">
    <citation type="submission" date="2025-08" db="UniProtKB">
        <authorList>
            <consortium name="RefSeq"/>
        </authorList>
    </citation>
    <scope>IDENTIFICATION</scope>
    <source>
        <tissue evidence="3">Seedling</tissue>
    </source>
</reference>
<keyword evidence="2" id="KW-1185">Reference proteome</keyword>
<dbReference type="RefSeq" id="XP_015881439.2">
    <property type="nucleotide sequence ID" value="XM_016025953.4"/>
</dbReference>
<gene>
    <name evidence="3" type="primary">LOC107417338</name>
</gene>
<feature type="region of interest" description="Disordered" evidence="1">
    <location>
        <begin position="114"/>
        <end position="258"/>
    </location>
</feature>
<feature type="compositionally biased region" description="Low complexity" evidence="1">
    <location>
        <begin position="178"/>
        <end position="210"/>
    </location>
</feature>
<proteinExistence type="predicted"/>
<dbReference type="PANTHER" id="PTHR36757">
    <property type="entry name" value="BNAANNG22500D PROTEIN"/>
    <property type="match status" value="1"/>
</dbReference>
<sequence>MAIEFCSEKSADIRVSPRISFSYDFCQSDIVVPAVSEEEQQHPPRSNSNIEFDFCVRESFELESSSADELFSDGKILPTEIKKKITTTTTATASSGSPGQQVVLDQQQEQVVVIPQPPLPPPPPPPPPPQAQAPDDDDDDDNNNNKSLKKDNEDDDKQSSKSFWRFKRSSSCGNGYGRRSLCPLPLLSRSNSTGSADSTPISKRSSSLSSKDVRHNSQRNLRLSSSLSSSSSSSSYQKPPLLKKSGHHHHHHHGSYTNGVSINPVLNVPPANLFGLGSIFSNGKEKGKKK</sequence>
<feature type="compositionally biased region" description="Pro residues" evidence="1">
    <location>
        <begin position="115"/>
        <end position="131"/>
    </location>
</feature>
<protein>
    <submittedName>
        <fullName evidence="3">Uncharacterized protein LOC107417338</fullName>
    </submittedName>
</protein>
<evidence type="ECO:0000256" key="1">
    <source>
        <dbReference type="SAM" id="MobiDB-lite"/>
    </source>
</evidence>
<dbReference type="PANTHER" id="PTHR36757:SF1">
    <property type="entry name" value="GENOME ASSEMBLY, CHROMOSOME: A04"/>
    <property type="match status" value="1"/>
</dbReference>
<accession>A0A6P3ZPV6</accession>
<feature type="compositionally biased region" description="Basic residues" evidence="1">
    <location>
        <begin position="244"/>
        <end position="254"/>
    </location>
</feature>
<evidence type="ECO:0000313" key="3">
    <source>
        <dbReference type="RefSeq" id="XP_015881439.2"/>
    </source>
</evidence>
<evidence type="ECO:0000313" key="2">
    <source>
        <dbReference type="Proteomes" id="UP001652623"/>
    </source>
</evidence>
<dbReference type="AlphaFoldDB" id="A0A6P3ZPV6"/>
<dbReference type="KEGG" id="zju:107417338"/>